<feature type="region of interest" description="Disordered" evidence="1">
    <location>
        <begin position="146"/>
        <end position="180"/>
    </location>
</feature>
<dbReference type="OrthoDB" id="4164936at2"/>
<evidence type="ECO:0000313" key="2">
    <source>
        <dbReference type="EMBL" id="RKQ87576.1"/>
    </source>
</evidence>
<reference evidence="2 3" key="1">
    <citation type="submission" date="2018-10" db="EMBL/GenBank/DDBJ databases">
        <title>Genomic Encyclopedia of Archaeal and Bacterial Type Strains, Phase II (KMG-II): from individual species to whole genera.</title>
        <authorList>
            <person name="Goeker M."/>
        </authorList>
    </citation>
    <scope>NUCLEOTIDE SEQUENCE [LARGE SCALE GENOMIC DNA]</scope>
    <source>
        <strain evidence="2 3">DSM 14954</strain>
    </source>
</reference>
<dbReference type="Proteomes" id="UP000278962">
    <property type="component" value="Unassembled WGS sequence"/>
</dbReference>
<dbReference type="RefSeq" id="WP_121256257.1">
    <property type="nucleotide sequence ID" value="NZ_RBIL01000002.1"/>
</dbReference>
<dbReference type="EMBL" id="RBIL01000002">
    <property type="protein sequence ID" value="RKQ87576.1"/>
    <property type="molecule type" value="Genomic_DNA"/>
</dbReference>
<evidence type="ECO:0000313" key="3">
    <source>
        <dbReference type="Proteomes" id="UP000278962"/>
    </source>
</evidence>
<accession>A0A660L132</accession>
<evidence type="ECO:0000256" key="1">
    <source>
        <dbReference type="SAM" id="MobiDB-lite"/>
    </source>
</evidence>
<name>A0A660L132_9ACTN</name>
<protein>
    <submittedName>
        <fullName evidence="2">Uncharacterized protein</fullName>
    </submittedName>
</protein>
<feature type="compositionally biased region" description="Basic residues" evidence="1">
    <location>
        <begin position="167"/>
        <end position="180"/>
    </location>
</feature>
<gene>
    <name evidence="2" type="ORF">C8N24_5601</name>
</gene>
<keyword evidence="3" id="KW-1185">Reference proteome</keyword>
<feature type="compositionally biased region" description="Pro residues" evidence="1">
    <location>
        <begin position="154"/>
        <end position="166"/>
    </location>
</feature>
<comment type="caution">
    <text evidence="2">The sequence shown here is derived from an EMBL/GenBank/DDBJ whole genome shotgun (WGS) entry which is preliminary data.</text>
</comment>
<organism evidence="2 3">
    <name type="scientific">Solirubrobacter pauli</name>
    <dbReference type="NCBI Taxonomy" id="166793"/>
    <lineage>
        <taxon>Bacteria</taxon>
        <taxon>Bacillati</taxon>
        <taxon>Actinomycetota</taxon>
        <taxon>Thermoleophilia</taxon>
        <taxon>Solirubrobacterales</taxon>
        <taxon>Solirubrobacteraceae</taxon>
        <taxon>Solirubrobacter</taxon>
    </lineage>
</organism>
<proteinExistence type="predicted"/>
<sequence length="180" mass="19947">MSYDLHGFRVPPGRTVEDWYEDEERERALIAADPTPSAEERAEMERLAAAVHAVDPSAERHDTRDHIEFTNADAVQVSIFREEAGISVPYWYDGERAEAVMVRMQEYAGVLTELGGLTFYDPQTGETVTGPGASDAYDYGVRATQGIAERIAAEPPPPPPPPPPAPPKKRGWLSKLTRRD</sequence>
<dbReference type="AlphaFoldDB" id="A0A660L132"/>